<keyword evidence="1" id="KW-0800">Toxin</keyword>
<gene>
    <name evidence="2" type="ORF">POM88_000137</name>
</gene>
<evidence type="ECO:0000256" key="1">
    <source>
        <dbReference type="RuleBase" id="RU004915"/>
    </source>
</evidence>
<sequence length="216" mass="24614">MRPRIDREPWMIFRDIEKKKKIVKKFLDTKYPIYSGKQLMDSVVAPFGVSYDSLKGHSRCRSTILLGKEALQNAVLSLGKKQGNRDSKEIALQVTMVIESISEATRFKTVLNSIMLRYHKDKFLGEEIMWQEQNWGNLSELLRDHAFGKESILKVTEKIQIGFASIGLNSCDEGIGLGGNGFGGVEDEGIPRKRLRLQFGDDYEVFVTDLWTDHTP</sequence>
<proteinExistence type="inferred from homology"/>
<dbReference type="SUPFAM" id="SSF56371">
    <property type="entry name" value="Ribosome inactivating proteins (RIP)"/>
    <property type="match status" value="1"/>
</dbReference>
<dbReference type="PRINTS" id="PR00396">
    <property type="entry name" value="SHIGARICIN"/>
</dbReference>
<dbReference type="Pfam" id="PF00161">
    <property type="entry name" value="RIP"/>
    <property type="match status" value="1"/>
</dbReference>
<dbReference type="Proteomes" id="UP001237642">
    <property type="component" value="Unassembled WGS sequence"/>
</dbReference>
<dbReference type="GO" id="GO:0030598">
    <property type="term" value="F:rRNA N-glycosylase activity"/>
    <property type="evidence" value="ECO:0007669"/>
    <property type="project" value="UniProtKB-EC"/>
</dbReference>
<comment type="caution">
    <text evidence="2">The sequence shown here is derived from an EMBL/GenBank/DDBJ whole genome shotgun (WGS) entry which is preliminary data.</text>
</comment>
<reference evidence="2" key="1">
    <citation type="submission" date="2023-02" db="EMBL/GenBank/DDBJ databases">
        <title>Genome of toxic invasive species Heracleum sosnowskyi carries increased number of genes despite the absence of recent whole-genome duplications.</title>
        <authorList>
            <person name="Schelkunov M."/>
            <person name="Shtratnikova V."/>
            <person name="Makarenko M."/>
            <person name="Klepikova A."/>
            <person name="Omelchenko D."/>
            <person name="Novikova G."/>
            <person name="Obukhova E."/>
            <person name="Bogdanov V."/>
            <person name="Penin A."/>
            <person name="Logacheva M."/>
        </authorList>
    </citation>
    <scope>NUCLEOTIDE SEQUENCE</scope>
    <source>
        <strain evidence="2">Hsosn_3</strain>
        <tissue evidence="2">Leaf</tissue>
    </source>
</reference>
<protein>
    <recommendedName>
        <fullName evidence="1">rRNA N-glycosylase</fullName>
        <ecNumber evidence="1">3.2.2.22</ecNumber>
    </recommendedName>
</protein>
<dbReference type="EMBL" id="JAUIZM010000001">
    <property type="protein sequence ID" value="KAK1400532.1"/>
    <property type="molecule type" value="Genomic_DNA"/>
</dbReference>
<name>A0AAD8N922_9APIA</name>
<evidence type="ECO:0000313" key="2">
    <source>
        <dbReference type="EMBL" id="KAK1400532.1"/>
    </source>
</evidence>
<dbReference type="GO" id="GO:0017148">
    <property type="term" value="P:negative regulation of translation"/>
    <property type="evidence" value="ECO:0007669"/>
    <property type="project" value="UniProtKB-KW"/>
</dbReference>
<dbReference type="EC" id="3.2.2.22" evidence="1"/>
<dbReference type="AlphaFoldDB" id="A0AAD8N922"/>
<comment type="catalytic activity">
    <reaction evidence="1">
        <text>Endohydrolysis of the N-glycosidic bond at one specific adenosine on the 28S rRNA.</text>
        <dbReference type="EC" id="3.2.2.22"/>
    </reaction>
</comment>
<keyword evidence="3" id="KW-1185">Reference proteome</keyword>
<keyword evidence="1" id="KW-0652">Protein synthesis inhibitor</keyword>
<dbReference type="InterPro" id="IPR016138">
    <property type="entry name" value="Ribosome_inactivat_prot_sub1"/>
</dbReference>
<organism evidence="2 3">
    <name type="scientific">Heracleum sosnowskyi</name>
    <dbReference type="NCBI Taxonomy" id="360622"/>
    <lineage>
        <taxon>Eukaryota</taxon>
        <taxon>Viridiplantae</taxon>
        <taxon>Streptophyta</taxon>
        <taxon>Embryophyta</taxon>
        <taxon>Tracheophyta</taxon>
        <taxon>Spermatophyta</taxon>
        <taxon>Magnoliopsida</taxon>
        <taxon>eudicotyledons</taxon>
        <taxon>Gunneridae</taxon>
        <taxon>Pentapetalae</taxon>
        <taxon>asterids</taxon>
        <taxon>campanulids</taxon>
        <taxon>Apiales</taxon>
        <taxon>Apiaceae</taxon>
        <taxon>Apioideae</taxon>
        <taxon>apioid superclade</taxon>
        <taxon>Tordylieae</taxon>
        <taxon>Tordyliinae</taxon>
        <taxon>Heracleum</taxon>
    </lineage>
</organism>
<dbReference type="InterPro" id="IPR036041">
    <property type="entry name" value="Ribosome-inact_prot_sf"/>
</dbReference>
<dbReference type="Gene3D" id="3.40.420.10">
    <property type="entry name" value="Ricin (A subunit), domain 1"/>
    <property type="match status" value="1"/>
</dbReference>
<reference evidence="2" key="2">
    <citation type="submission" date="2023-05" db="EMBL/GenBank/DDBJ databases">
        <authorList>
            <person name="Schelkunov M.I."/>
        </authorList>
    </citation>
    <scope>NUCLEOTIDE SEQUENCE</scope>
    <source>
        <strain evidence="2">Hsosn_3</strain>
        <tissue evidence="2">Leaf</tissue>
    </source>
</reference>
<keyword evidence="1" id="KW-0611">Plant defense</keyword>
<dbReference type="GO" id="GO:0090729">
    <property type="term" value="F:toxin activity"/>
    <property type="evidence" value="ECO:0007669"/>
    <property type="project" value="UniProtKB-KW"/>
</dbReference>
<dbReference type="InterPro" id="IPR001574">
    <property type="entry name" value="Ribosome_inactivat_prot"/>
</dbReference>
<dbReference type="InterPro" id="IPR017989">
    <property type="entry name" value="Ribosome_inactivat_1/2"/>
</dbReference>
<evidence type="ECO:0000313" key="3">
    <source>
        <dbReference type="Proteomes" id="UP001237642"/>
    </source>
</evidence>
<accession>A0AAD8N922</accession>
<dbReference type="GO" id="GO:0006952">
    <property type="term" value="P:defense response"/>
    <property type="evidence" value="ECO:0007669"/>
    <property type="project" value="UniProtKB-KW"/>
</dbReference>
<comment type="similarity">
    <text evidence="1">Belongs to the ribosome-inactivating protein family.</text>
</comment>
<keyword evidence="1" id="KW-0378">Hydrolase</keyword>